<name>A0A9P8WB99_9HYPO</name>
<dbReference type="PANTHER" id="PTHR34598">
    <property type="entry name" value="BLL6449 PROTEIN"/>
    <property type="match status" value="1"/>
</dbReference>
<organism evidence="2 3">
    <name type="scientific">Thelonectria olida</name>
    <dbReference type="NCBI Taxonomy" id="1576542"/>
    <lineage>
        <taxon>Eukaryota</taxon>
        <taxon>Fungi</taxon>
        <taxon>Dikarya</taxon>
        <taxon>Ascomycota</taxon>
        <taxon>Pezizomycotina</taxon>
        <taxon>Sordariomycetes</taxon>
        <taxon>Hypocreomycetidae</taxon>
        <taxon>Hypocreales</taxon>
        <taxon>Nectriaceae</taxon>
        <taxon>Thelonectria</taxon>
    </lineage>
</organism>
<reference evidence="2 3" key="1">
    <citation type="journal article" date="2021" name="Nat. Commun.">
        <title>Genetic determinants of endophytism in the Arabidopsis root mycobiome.</title>
        <authorList>
            <person name="Mesny F."/>
            <person name="Miyauchi S."/>
            <person name="Thiergart T."/>
            <person name="Pickel B."/>
            <person name="Atanasova L."/>
            <person name="Karlsson M."/>
            <person name="Huettel B."/>
            <person name="Barry K.W."/>
            <person name="Haridas S."/>
            <person name="Chen C."/>
            <person name="Bauer D."/>
            <person name="Andreopoulos W."/>
            <person name="Pangilinan J."/>
            <person name="LaButti K."/>
            <person name="Riley R."/>
            <person name="Lipzen A."/>
            <person name="Clum A."/>
            <person name="Drula E."/>
            <person name="Henrissat B."/>
            <person name="Kohler A."/>
            <person name="Grigoriev I.V."/>
            <person name="Martin F.M."/>
            <person name="Hacquard S."/>
        </authorList>
    </citation>
    <scope>NUCLEOTIDE SEQUENCE [LARGE SCALE GENOMIC DNA]</scope>
    <source>
        <strain evidence="2 3">MPI-CAGE-CH-0241</strain>
    </source>
</reference>
<keyword evidence="2" id="KW-0808">Transferase</keyword>
<keyword evidence="2" id="KW-0489">Methyltransferase</keyword>
<dbReference type="AlphaFoldDB" id="A0A9P8WB99"/>
<dbReference type="GO" id="GO:0008168">
    <property type="term" value="F:methyltransferase activity"/>
    <property type="evidence" value="ECO:0007669"/>
    <property type="project" value="UniProtKB-KW"/>
</dbReference>
<dbReference type="OrthoDB" id="412788at2759"/>
<accession>A0A9P8WB99</accession>
<protein>
    <submittedName>
        <fullName evidence="2">Methyltransferase</fullName>
    </submittedName>
</protein>
<gene>
    <name evidence="2" type="ORF">B0T10DRAFT_590341</name>
</gene>
<dbReference type="PANTHER" id="PTHR34598:SF1">
    <property type="entry name" value="PUTATIVE (AFU_ORTHOLOGUE AFUA_3G13140)-RELATED"/>
    <property type="match status" value="1"/>
</dbReference>
<keyword evidence="3" id="KW-1185">Reference proteome</keyword>
<comment type="caution">
    <text evidence="2">The sequence shown here is derived from an EMBL/GenBank/DDBJ whole genome shotgun (WGS) entry which is preliminary data.</text>
</comment>
<evidence type="ECO:0000256" key="1">
    <source>
        <dbReference type="ARBA" id="ARBA00023604"/>
    </source>
</evidence>
<evidence type="ECO:0000313" key="2">
    <source>
        <dbReference type="EMBL" id="KAH6894655.1"/>
    </source>
</evidence>
<dbReference type="InterPro" id="IPR044053">
    <property type="entry name" value="AsaB-like"/>
</dbReference>
<comment type="similarity">
    <text evidence="1">Belongs to the asaB hydroxylase/desaturase family.</text>
</comment>
<dbReference type="GO" id="GO:0016491">
    <property type="term" value="F:oxidoreductase activity"/>
    <property type="evidence" value="ECO:0007669"/>
    <property type="project" value="InterPro"/>
</dbReference>
<proteinExistence type="inferred from homology"/>
<dbReference type="GO" id="GO:0032259">
    <property type="term" value="P:methylation"/>
    <property type="evidence" value="ECO:0007669"/>
    <property type="project" value="UniProtKB-KW"/>
</dbReference>
<dbReference type="EMBL" id="JAGPYM010000005">
    <property type="protein sequence ID" value="KAH6894655.1"/>
    <property type="molecule type" value="Genomic_DNA"/>
</dbReference>
<dbReference type="Proteomes" id="UP000777438">
    <property type="component" value="Unassembled WGS sequence"/>
</dbReference>
<dbReference type="NCBIfam" id="NF041278">
    <property type="entry name" value="CmcJ_NvfI_EfuI"/>
    <property type="match status" value="1"/>
</dbReference>
<sequence length="280" mass="31349">MASSDPVPRGNVVAKLNFFQAPSDGSEAENLIQPHGLPKINYTEDPREVLIQDLRGRESDVALERDGVAIVHGLDHSAELVFVDDESIRANYYPELRKILLDAVPGSHTVFFFDYTIRRADPKAPRNPVTRVHIDQTATSVIQRIRKHLSEDAEKLLSGRCRLINVWKSLNVDPVESFPLAFALSPSVQDEDIVPIHHRYPNGYTGQTAGVRFAEGQQWRYVSGMTPDERLLLQCFDGQDLNAEGARGARLAHTAFEDPRTRSDAVRRESSEVRALVFGP</sequence>
<evidence type="ECO:0000313" key="3">
    <source>
        <dbReference type="Proteomes" id="UP000777438"/>
    </source>
</evidence>